<feature type="non-terminal residue" evidence="2">
    <location>
        <position position="93"/>
    </location>
</feature>
<sequence length="93" mass="10214">PLLPGQVSIYRDGIFVGRSRMVTAAKDETVRLGFGADDKVKIERTVVKRNEGSAGLIVTTSKTDERAFKTTVRNGHDFPIKVAIQDQLPVSEN</sequence>
<name>A0ABW7P5R8_9GAMM</name>
<dbReference type="RefSeq" id="WP_395545960.1">
    <property type="nucleotide sequence ID" value="NZ_JBGFTR010000072.1"/>
</dbReference>
<dbReference type="InterPro" id="IPR011935">
    <property type="entry name" value="CHP02231"/>
</dbReference>
<evidence type="ECO:0000313" key="2">
    <source>
        <dbReference type="EMBL" id="MFH7566595.1"/>
    </source>
</evidence>
<evidence type="ECO:0000259" key="1">
    <source>
        <dbReference type="Pfam" id="PF13598"/>
    </source>
</evidence>
<keyword evidence="3" id="KW-1185">Reference proteome</keyword>
<accession>A0ABW7P5R8</accession>
<feature type="domain" description="DUF4139" evidence="1">
    <location>
        <begin position="23"/>
        <end position="93"/>
    </location>
</feature>
<gene>
    <name evidence="2" type="ORF">AB9R89_14970</name>
</gene>
<comment type="caution">
    <text evidence="2">The sequence shown here is derived from an EMBL/GenBank/DDBJ whole genome shotgun (WGS) entry which is preliminary data.</text>
</comment>
<dbReference type="PANTHER" id="PTHR31005:SF8">
    <property type="entry name" value="DUF4139 DOMAIN-CONTAINING PROTEIN"/>
    <property type="match status" value="1"/>
</dbReference>
<dbReference type="InterPro" id="IPR037291">
    <property type="entry name" value="DUF4139"/>
</dbReference>
<dbReference type="EMBL" id="JBGFTR010000072">
    <property type="protein sequence ID" value="MFH7566595.1"/>
    <property type="molecule type" value="Genomic_DNA"/>
</dbReference>
<dbReference type="Proteomes" id="UP001610706">
    <property type="component" value="Unassembled WGS sequence"/>
</dbReference>
<proteinExistence type="predicted"/>
<feature type="non-terminal residue" evidence="2">
    <location>
        <position position="1"/>
    </location>
</feature>
<organism evidence="2 3">
    <name type="scientific">Oceanimonas smirnovii</name>
    <dbReference type="NCBI Taxonomy" id="264574"/>
    <lineage>
        <taxon>Bacteria</taxon>
        <taxon>Pseudomonadati</taxon>
        <taxon>Pseudomonadota</taxon>
        <taxon>Gammaproteobacteria</taxon>
        <taxon>Aeromonadales</taxon>
        <taxon>Aeromonadaceae</taxon>
        <taxon>Oceanimonas</taxon>
    </lineage>
</organism>
<dbReference type="PANTHER" id="PTHR31005">
    <property type="entry name" value="DUF4139 DOMAIN-CONTAINING PROTEIN"/>
    <property type="match status" value="1"/>
</dbReference>
<dbReference type="Pfam" id="PF13598">
    <property type="entry name" value="DUF4139"/>
    <property type="match status" value="1"/>
</dbReference>
<evidence type="ECO:0000313" key="3">
    <source>
        <dbReference type="Proteomes" id="UP001610706"/>
    </source>
</evidence>
<protein>
    <submittedName>
        <fullName evidence="2">DUF4139 domain-containing protein</fullName>
    </submittedName>
</protein>
<reference evidence="2 3" key="1">
    <citation type="submission" date="2024-08" db="EMBL/GenBank/DDBJ databases">
        <title>Oceanimonas smirnovii Genome sequencing and assembly.</title>
        <authorList>
            <person name="Tang B."/>
        </authorList>
    </citation>
    <scope>NUCLEOTIDE SEQUENCE [LARGE SCALE GENOMIC DNA]</scope>
    <source>
        <strain evidence="2 3">OS2020-119</strain>
    </source>
</reference>